<dbReference type="EMBL" id="JARJCW010000060">
    <property type="protein sequence ID" value="KAJ7201036.1"/>
    <property type="molecule type" value="Genomic_DNA"/>
</dbReference>
<dbReference type="AlphaFoldDB" id="A0AAD6Y4J0"/>
<accession>A0AAD6Y4J0</accession>
<reference evidence="2" key="1">
    <citation type="submission" date="2023-03" db="EMBL/GenBank/DDBJ databases">
        <title>Massive genome expansion in bonnet fungi (Mycena s.s.) driven by repeated elements and novel gene families across ecological guilds.</title>
        <authorList>
            <consortium name="Lawrence Berkeley National Laboratory"/>
            <person name="Harder C.B."/>
            <person name="Miyauchi S."/>
            <person name="Viragh M."/>
            <person name="Kuo A."/>
            <person name="Thoen E."/>
            <person name="Andreopoulos B."/>
            <person name="Lu D."/>
            <person name="Skrede I."/>
            <person name="Drula E."/>
            <person name="Henrissat B."/>
            <person name="Morin E."/>
            <person name="Kohler A."/>
            <person name="Barry K."/>
            <person name="LaButti K."/>
            <person name="Morin E."/>
            <person name="Salamov A."/>
            <person name="Lipzen A."/>
            <person name="Mereny Z."/>
            <person name="Hegedus B."/>
            <person name="Baldrian P."/>
            <person name="Stursova M."/>
            <person name="Weitz H."/>
            <person name="Taylor A."/>
            <person name="Grigoriev I.V."/>
            <person name="Nagy L.G."/>
            <person name="Martin F."/>
            <person name="Kauserud H."/>
        </authorList>
    </citation>
    <scope>NUCLEOTIDE SEQUENCE</scope>
    <source>
        <strain evidence="2">9144</strain>
    </source>
</reference>
<dbReference type="CDD" id="cd00298">
    <property type="entry name" value="ACD_sHsps_p23-like"/>
    <property type="match status" value="1"/>
</dbReference>
<organism evidence="2 3">
    <name type="scientific">Mycena pura</name>
    <dbReference type="NCBI Taxonomy" id="153505"/>
    <lineage>
        <taxon>Eukaryota</taxon>
        <taxon>Fungi</taxon>
        <taxon>Dikarya</taxon>
        <taxon>Basidiomycota</taxon>
        <taxon>Agaricomycotina</taxon>
        <taxon>Agaricomycetes</taxon>
        <taxon>Agaricomycetidae</taxon>
        <taxon>Agaricales</taxon>
        <taxon>Marasmiineae</taxon>
        <taxon>Mycenaceae</taxon>
        <taxon>Mycena</taxon>
    </lineage>
</organism>
<sequence>MAPLTDLNIPCSVSQTATCQRNNAPKCNPYISRLQLPNAKTSKKASFGLLSVCENQRVPSRMFSACSIIGVSNIRRTCAVRLTSSPSARGGDRARNPWSVNFRRGSSLAPVDNRLSLSSRVPAAPAPYSEGLRLLPSVSVPAIPTSSPSVPQIAPSKPVSGPVVSTLQRPPPTPSSEHRRLSVTARARRVPSTSRYPPMHINSSTTSYTMEISLPSAIKPEMVTITTGRGDKLRIVADAWHLEIDCHYEWEISFPEHDVDMTSIRAKFDDKGRLYVSAERC</sequence>
<evidence type="ECO:0000313" key="3">
    <source>
        <dbReference type="Proteomes" id="UP001219525"/>
    </source>
</evidence>
<name>A0AAD6Y4J0_9AGAR</name>
<protein>
    <recommendedName>
        <fullName evidence="4">SHSP domain-containing protein</fullName>
    </recommendedName>
</protein>
<dbReference type="Proteomes" id="UP001219525">
    <property type="component" value="Unassembled WGS sequence"/>
</dbReference>
<keyword evidence="3" id="KW-1185">Reference proteome</keyword>
<comment type="caution">
    <text evidence="2">The sequence shown here is derived from an EMBL/GenBank/DDBJ whole genome shotgun (WGS) entry which is preliminary data.</text>
</comment>
<proteinExistence type="predicted"/>
<evidence type="ECO:0008006" key="4">
    <source>
        <dbReference type="Google" id="ProtNLM"/>
    </source>
</evidence>
<feature type="compositionally biased region" description="Polar residues" evidence="1">
    <location>
        <begin position="191"/>
        <end position="202"/>
    </location>
</feature>
<evidence type="ECO:0000256" key="1">
    <source>
        <dbReference type="SAM" id="MobiDB-lite"/>
    </source>
</evidence>
<evidence type="ECO:0000313" key="2">
    <source>
        <dbReference type="EMBL" id="KAJ7201036.1"/>
    </source>
</evidence>
<feature type="region of interest" description="Disordered" evidence="1">
    <location>
        <begin position="147"/>
        <end position="202"/>
    </location>
</feature>
<gene>
    <name evidence="2" type="ORF">GGX14DRAFT_465516</name>
</gene>